<keyword evidence="11 14" id="KW-0238">DNA-binding</keyword>
<dbReference type="Gene3D" id="3.30.450.40">
    <property type="match status" value="1"/>
</dbReference>
<dbReference type="PROSITE" id="PS51755">
    <property type="entry name" value="OMPR_PHOB"/>
    <property type="match status" value="1"/>
</dbReference>
<evidence type="ECO:0000256" key="2">
    <source>
        <dbReference type="ARBA" id="ARBA00022553"/>
    </source>
</evidence>
<evidence type="ECO:0000313" key="17">
    <source>
        <dbReference type="EMBL" id="MFL9840162.1"/>
    </source>
</evidence>
<dbReference type="InterPro" id="IPR001867">
    <property type="entry name" value="OmpR/PhoB-type_DNA-bd"/>
</dbReference>
<keyword evidence="7" id="KW-0067">ATP-binding</keyword>
<dbReference type="SMART" id="SM00862">
    <property type="entry name" value="Trans_reg_C"/>
    <property type="match status" value="1"/>
</dbReference>
<evidence type="ECO:0000256" key="12">
    <source>
        <dbReference type="ARBA" id="ARBA00023136"/>
    </source>
</evidence>
<dbReference type="SUPFAM" id="SSF46894">
    <property type="entry name" value="C-terminal effector domain of the bipartite response regulators"/>
    <property type="match status" value="1"/>
</dbReference>
<keyword evidence="6" id="KW-0418">Kinase</keyword>
<dbReference type="InterPro" id="IPR038318">
    <property type="entry name" value="KdpD_sf"/>
</dbReference>
<evidence type="ECO:0000256" key="1">
    <source>
        <dbReference type="ARBA" id="ARBA00004141"/>
    </source>
</evidence>
<keyword evidence="13" id="KW-0804">Transcription</keyword>
<reference evidence="17 18" key="1">
    <citation type="submission" date="2024-06" db="EMBL/GenBank/DDBJ databases">
        <authorList>
            <person name="Kaempfer P."/>
            <person name="Viver T."/>
        </authorList>
    </citation>
    <scope>NUCLEOTIDE SEQUENCE [LARGE SCALE GENOMIC DNA]</scope>
    <source>
        <strain evidence="17 18">ST-64</strain>
    </source>
</reference>
<dbReference type="InterPro" id="IPR016032">
    <property type="entry name" value="Sig_transdc_resp-reg_C-effctor"/>
</dbReference>
<feature type="domain" description="OmpR/PhoB-type" evidence="16">
    <location>
        <begin position="343"/>
        <end position="442"/>
    </location>
</feature>
<evidence type="ECO:0000256" key="13">
    <source>
        <dbReference type="ARBA" id="ARBA00023163"/>
    </source>
</evidence>
<evidence type="ECO:0000256" key="8">
    <source>
        <dbReference type="ARBA" id="ARBA00022989"/>
    </source>
</evidence>
<evidence type="ECO:0000256" key="7">
    <source>
        <dbReference type="ARBA" id="ARBA00022840"/>
    </source>
</evidence>
<feature type="transmembrane region" description="Helical" evidence="15">
    <location>
        <begin position="15"/>
        <end position="35"/>
    </location>
</feature>
<evidence type="ECO:0000256" key="9">
    <source>
        <dbReference type="ARBA" id="ARBA00023012"/>
    </source>
</evidence>
<comment type="subcellular location">
    <subcellularLocation>
        <location evidence="1">Membrane</location>
        <topology evidence="1">Multi-pass membrane protein</topology>
    </subcellularLocation>
</comment>
<keyword evidence="5" id="KW-0547">Nucleotide-binding</keyword>
<dbReference type="PANTHER" id="PTHR45569:SF1">
    <property type="entry name" value="SENSOR PROTEIN KDPD"/>
    <property type="match status" value="1"/>
</dbReference>
<feature type="transmembrane region" description="Helical" evidence="15">
    <location>
        <begin position="47"/>
        <end position="74"/>
    </location>
</feature>
<dbReference type="Gene3D" id="1.10.10.10">
    <property type="entry name" value="Winged helix-like DNA-binding domain superfamily/Winged helix DNA-binding domain"/>
    <property type="match status" value="1"/>
</dbReference>
<evidence type="ECO:0000256" key="5">
    <source>
        <dbReference type="ARBA" id="ARBA00022741"/>
    </source>
</evidence>
<evidence type="ECO:0000256" key="11">
    <source>
        <dbReference type="ARBA" id="ARBA00023125"/>
    </source>
</evidence>
<dbReference type="EMBL" id="JBELQC010000001">
    <property type="protein sequence ID" value="MFL9840162.1"/>
    <property type="molecule type" value="Genomic_DNA"/>
</dbReference>
<comment type="caution">
    <text evidence="17">The sequence shown here is derived from an EMBL/GenBank/DDBJ whole genome shotgun (WGS) entry which is preliminary data.</text>
</comment>
<evidence type="ECO:0000256" key="14">
    <source>
        <dbReference type="PROSITE-ProRule" id="PRU01091"/>
    </source>
</evidence>
<keyword evidence="4 15" id="KW-0812">Transmembrane</keyword>
<proteinExistence type="predicted"/>
<dbReference type="Gene3D" id="1.20.120.620">
    <property type="entry name" value="Backbone structure of the membrane domain of e. Coli histidine kinase receptor kdpd"/>
    <property type="match status" value="1"/>
</dbReference>
<protein>
    <submittedName>
        <fullName evidence="17">DUF4118 domain-containing protein</fullName>
    </submittedName>
</protein>
<sequence>MTDSLPDTPSPARVLRGYLEAALFVAAATLIGLAIAPRWGNSAVDLLYLPAVLAAAVLAGRGPALLAAAAAALAYNYYFTAPRLSFHIDHPNDVLTVLALFAIAIVTSQLAASVRHQARLARAEAARNATIASLAGQLLGYASERDVIDGSTRALSEIFGCNVVLARGTPEPQLLGSAPTPMHLTPADIAVAALVLDTGESAGRGVMRSVPTEWQFHPVRSGASTIATFGFARDDGVPAIARGQQQVLESLLDQVALALERSRLEHAAREFARLRERDQVRSTLLASIGQDLGEPVRQIADTVDALRRQGSGDRALVGAIGAEAARIDRYLANLIELEPNEAQPPIEIDGVTIDLFRRAVFRDGAPVHLAPKEYAVLAELARHPGRVLTHAHLLKTAWGPAHERQIDYLRVAIRALRRKIERDPAHPALIVNEPAVGYRLKID</sequence>
<dbReference type="InterPro" id="IPR052023">
    <property type="entry name" value="Histidine_kinase_KdpD"/>
</dbReference>
<keyword evidence="10" id="KW-0805">Transcription regulation</keyword>
<accession>A0ABW8YJU3</accession>
<evidence type="ECO:0000256" key="15">
    <source>
        <dbReference type="SAM" id="Phobius"/>
    </source>
</evidence>
<keyword evidence="2" id="KW-0597">Phosphoprotein</keyword>
<dbReference type="Proteomes" id="UP001629244">
    <property type="component" value="Unassembled WGS sequence"/>
</dbReference>
<keyword evidence="9" id="KW-0902">Two-component regulatory system</keyword>
<dbReference type="InterPro" id="IPR036388">
    <property type="entry name" value="WH-like_DNA-bd_sf"/>
</dbReference>
<name>A0ABW8YJU3_9SPHN</name>
<dbReference type="InterPro" id="IPR029016">
    <property type="entry name" value="GAF-like_dom_sf"/>
</dbReference>
<dbReference type="RefSeq" id="WP_408077111.1">
    <property type="nucleotide sequence ID" value="NZ_JBELQC010000001.1"/>
</dbReference>
<dbReference type="PANTHER" id="PTHR45569">
    <property type="entry name" value="SENSOR PROTEIN KDPD"/>
    <property type="match status" value="1"/>
</dbReference>
<evidence type="ECO:0000313" key="18">
    <source>
        <dbReference type="Proteomes" id="UP001629244"/>
    </source>
</evidence>
<organism evidence="17 18">
    <name type="scientific">Sphingomonas plantiphila</name>
    <dbReference type="NCBI Taxonomy" id="3163295"/>
    <lineage>
        <taxon>Bacteria</taxon>
        <taxon>Pseudomonadati</taxon>
        <taxon>Pseudomonadota</taxon>
        <taxon>Alphaproteobacteria</taxon>
        <taxon>Sphingomonadales</taxon>
        <taxon>Sphingomonadaceae</taxon>
        <taxon>Sphingomonas</taxon>
    </lineage>
</organism>
<keyword evidence="12 15" id="KW-0472">Membrane</keyword>
<evidence type="ECO:0000256" key="6">
    <source>
        <dbReference type="ARBA" id="ARBA00022777"/>
    </source>
</evidence>
<evidence type="ECO:0000256" key="10">
    <source>
        <dbReference type="ARBA" id="ARBA00023015"/>
    </source>
</evidence>
<gene>
    <name evidence="17" type="ORF">ABS767_04235</name>
</gene>
<keyword evidence="8 15" id="KW-1133">Transmembrane helix</keyword>
<feature type="transmembrane region" description="Helical" evidence="15">
    <location>
        <begin position="94"/>
        <end position="112"/>
    </location>
</feature>
<evidence type="ECO:0000256" key="3">
    <source>
        <dbReference type="ARBA" id="ARBA00022679"/>
    </source>
</evidence>
<evidence type="ECO:0000259" key="16">
    <source>
        <dbReference type="PROSITE" id="PS51755"/>
    </source>
</evidence>
<keyword evidence="18" id="KW-1185">Reference proteome</keyword>
<keyword evidence="3" id="KW-0808">Transferase</keyword>
<dbReference type="CDD" id="cd00383">
    <property type="entry name" value="trans_reg_C"/>
    <property type="match status" value="1"/>
</dbReference>
<dbReference type="Pfam" id="PF00486">
    <property type="entry name" value="Trans_reg_C"/>
    <property type="match status" value="1"/>
</dbReference>
<dbReference type="Pfam" id="PF13493">
    <property type="entry name" value="DUF4118"/>
    <property type="match status" value="1"/>
</dbReference>
<evidence type="ECO:0000256" key="4">
    <source>
        <dbReference type="ARBA" id="ARBA00022692"/>
    </source>
</evidence>
<dbReference type="InterPro" id="IPR025201">
    <property type="entry name" value="KdpD_TM"/>
</dbReference>
<feature type="DNA-binding region" description="OmpR/PhoB-type" evidence="14">
    <location>
        <begin position="343"/>
        <end position="442"/>
    </location>
</feature>